<protein>
    <submittedName>
        <fullName evidence="1">Uncharacterized protein</fullName>
    </submittedName>
</protein>
<gene>
    <name evidence="1" type="ORF">K8U72_11210</name>
</gene>
<organism evidence="1 2">
    <name type="scientific">Thermophilibacter provencensis</name>
    <dbReference type="NCBI Taxonomy" id="1852386"/>
    <lineage>
        <taxon>Bacteria</taxon>
        <taxon>Bacillati</taxon>
        <taxon>Actinomycetota</taxon>
        <taxon>Coriobacteriia</taxon>
        <taxon>Coriobacteriales</taxon>
        <taxon>Atopobiaceae</taxon>
        <taxon>Thermophilibacter</taxon>
    </lineage>
</organism>
<name>A0A921KM27_9ACTN</name>
<dbReference type="RefSeq" id="WP_273447380.1">
    <property type="nucleotide sequence ID" value="NZ_CALUGK010000011.1"/>
</dbReference>
<accession>A0A921KM27</accession>
<reference evidence="1" key="1">
    <citation type="journal article" date="2021" name="PeerJ">
        <title>Extensive microbial diversity within the chicken gut microbiome revealed by metagenomics and culture.</title>
        <authorList>
            <person name="Gilroy R."/>
            <person name="Ravi A."/>
            <person name="Getino M."/>
            <person name="Pursley I."/>
            <person name="Horton D.L."/>
            <person name="Alikhan N.F."/>
            <person name="Baker D."/>
            <person name="Gharbi K."/>
            <person name="Hall N."/>
            <person name="Watson M."/>
            <person name="Adriaenssens E.M."/>
            <person name="Foster-Nyarko E."/>
            <person name="Jarju S."/>
            <person name="Secka A."/>
            <person name="Antonio M."/>
            <person name="Oren A."/>
            <person name="Chaudhuri R.R."/>
            <person name="La Ragione R."/>
            <person name="Hildebrand F."/>
            <person name="Pallen M.J."/>
        </authorList>
    </citation>
    <scope>NUCLEOTIDE SEQUENCE</scope>
    <source>
        <strain evidence="1">CHK124-7917</strain>
    </source>
</reference>
<dbReference type="EMBL" id="DYWQ01000170">
    <property type="protein sequence ID" value="HJF46327.1"/>
    <property type="molecule type" value="Genomic_DNA"/>
</dbReference>
<dbReference type="AlphaFoldDB" id="A0A921KM27"/>
<evidence type="ECO:0000313" key="1">
    <source>
        <dbReference type="EMBL" id="HJF46327.1"/>
    </source>
</evidence>
<dbReference type="Proteomes" id="UP000697330">
    <property type="component" value="Unassembled WGS sequence"/>
</dbReference>
<reference evidence="1" key="2">
    <citation type="submission" date="2021-09" db="EMBL/GenBank/DDBJ databases">
        <authorList>
            <person name="Gilroy R."/>
        </authorList>
    </citation>
    <scope>NUCLEOTIDE SEQUENCE</scope>
    <source>
        <strain evidence="1">CHK124-7917</strain>
    </source>
</reference>
<proteinExistence type="predicted"/>
<sequence>MQLLVSIEDASGGERVCAETPDGAVAVEVVPAPGSLDEGSCQLAVLPDGTARVVGGEVPASARRLATVRATGVSATELRRAIASPHEPGPGRADEVAPVLLALRAVGVFPGEAPGPSGSRSAGKARHRWRPELAELPLRVRHEGSEATVVWEARDRLRVLAGATLRAEPPLNRDGSLGFAARFALRLREEHADAISGARTTEDIVLRSVNEVGHLLYFAGTNSWLVLRDDAGRTLDELSR</sequence>
<comment type="caution">
    <text evidence="1">The sequence shown here is derived from an EMBL/GenBank/DDBJ whole genome shotgun (WGS) entry which is preliminary data.</text>
</comment>
<evidence type="ECO:0000313" key="2">
    <source>
        <dbReference type="Proteomes" id="UP000697330"/>
    </source>
</evidence>